<gene>
    <name evidence="1" type="ORF">M9H77_29576</name>
</gene>
<reference evidence="2" key="1">
    <citation type="journal article" date="2023" name="Nat. Plants">
        <title>Single-cell RNA sequencing provides a high-resolution roadmap for understanding the multicellular compartmentation of specialized metabolism.</title>
        <authorList>
            <person name="Sun S."/>
            <person name="Shen X."/>
            <person name="Li Y."/>
            <person name="Li Y."/>
            <person name="Wang S."/>
            <person name="Li R."/>
            <person name="Zhang H."/>
            <person name="Shen G."/>
            <person name="Guo B."/>
            <person name="Wei J."/>
            <person name="Xu J."/>
            <person name="St-Pierre B."/>
            <person name="Chen S."/>
            <person name="Sun C."/>
        </authorList>
    </citation>
    <scope>NUCLEOTIDE SEQUENCE [LARGE SCALE GENOMIC DNA]</scope>
</reference>
<comment type="caution">
    <text evidence="1">The sequence shown here is derived from an EMBL/GenBank/DDBJ whole genome shotgun (WGS) entry which is preliminary data.</text>
</comment>
<sequence>MWLVSRTRASSDDVDGFFTLRVDPLEEGRSTWRAWPNWYLRGHRFMLCGGTATLGRARRGLKLRAVVNRALIWCLAGIDYEMPKLGSDDLVLGSGPCPWSPAVALHVSLNLGIEAVLMCFASLRLPNCARNPHT</sequence>
<dbReference type="Proteomes" id="UP001060085">
    <property type="component" value="Linkage Group LG07"/>
</dbReference>
<keyword evidence="2" id="KW-1185">Reference proteome</keyword>
<evidence type="ECO:0000313" key="1">
    <source>
        <dbReference type="EMBL" id="KAI5652389.1"/>
    </source>
</evidence>
<organism evidence="1 2">
    <name type="scientific">Catharanthus roseus</name>
    <name type="common">Madagascar periwinkle</name>
    <name type="synonym">Vinca rosea</name>
    <dbReference type="NCBI Taxonomy" id="4058"/>
    <lineage>
        <taxon>Eukaryota</taxon>
        <taxon>Viridiplantae</taxon>
        <taxon>Streptophyta</taxon>
        <taxon>Embryophyta</taxon>
        <taxon>Tracheophyta</taxon>
        <taxon>Spermatophyta</taxon>
        <taxon>Magnoliopsida</taxon>
        <taxon>eudicotyledons</taxon>
        <taxon>Gunneridae</taxon>
        <taxon>Pentapetalae</taxon>
        <taxon>asterids</taxon>
        <taxon>lamiids</taxon>
        <taxon>Gentianales</taxon>
        <taxon>Apocynaceae</taxon>
        <taxon>Rauvolfioideae</taxon>
        <taxon>Vinceae</taxon>
        <taxon>Catharanthinae</taxon>
        <taxon>Catharanthus</taxon>
    </lineage>
</organism>
<proteinExistence type="predicted"/>
<accession>A0ACB9ZV59</accession>
<protein>
    <submittedName>
        <fullName evidence="1">Uncharacterized protein</fullName>
    </submittedName>
</protein>
<evidence type="ECO:0000313" key="2">
    <source>
        <dbReference type="Proteomes" id="UP001060085"/>
    </source>
</evidence>
<dbReference type="EMBL" id="CM044707">
    <property type="protein sequence ID" value="KAI5652389.1"/>
    <property type="molecule type" value="Genomic_DNA"/>
</dbReference>
<name>A0ACB9ZV59_CATRO</name>